<dbReference type="SMART" id="SM00220">
    <property type="entry name" value="S_TKc"/>
    <property type="match status" value="1"/>
</dbReference>
<keyword evidence="13" id="KW-0675">Receptor</keyword>
<feature type="region of interest" description="Disordered" evidence="16">
    <location>
        <begin position="639"/>
        <end position="660"/>
    </location>
</feature>
<keyword evidence="10 15" id="KW-0067">ATP-binding</keyword>
<dbReference type="InterPro" id="IPR017441">
    <property type="entry name" value="Protein_kinase_ATP_BS"/>
</dbReference>
<dbReference type="GO" id="GO:0004672">
    <property type="term" value="F:protein kinase activity"/>
    <property type="evidence" value="ECO:0007669"/>
    <property type="project" value="InterPro"/>
</dbReference>
<dbReference type="AlphaFoldDB" id="A0A5J4ZK31"/>
<evidence type="ECO:0000256" key="8">
    <source>
        <dbReference type="ARBA" id="ARBA00022741"/>
    </source>
</evidence>
<feature type="transmembrane region" description="Helical" evidence="17">
    <location>
        <begin position="297"/>
        <end position="320"/>
    </location>
</feature>
<dbReference type="PROSITE" id="PS00108">
    <property type="entry name" value="PROTEIN_KINASE_ST"/>
    <property type="match status" value="1"/>
</dbReference>
<proteinExistence type="inferred from homology"/>
<sequence length="660" mass="74149">MEKDRKVSLTGLAINFKKLASVCANDFYFIDLVSVQIPPNSDIMFRHPASDTQTDAFFCNSNEGKAMCSHLAISNNSTTPALYGSYGAGSHQMDDARVWISFNGIIENLNVSVWRSNYTWNFVKMLSNITTHFSLTNDTSETSIYANGVVFFIAQALRSPHIPDNYAGKFVGLFTTRTLGTVLKIGALNWVGFSQQMDIKRNLYPLPVDSGLDGGSNDEEVARDLISFNAILHEETPSFTGYIHAYHNDWVNYGWFHQVDGLAFIGYSRIKCSAPETYSSLWQFSSDLDSNENEKPIWKVGAVIFIFLLIIAVGLGWLLIQKKRRRKESMETWILPKKFTFQELALAADNFSSDRILGRGGTGCVYKGFLSDSCCLIAIKRISTGYKHAKEVFTTEVKIMSRLKCGNLVPLIGWSDDQGEFLLVYDYMHNGSLDTHLFGKKLKTHLPWNTRWKVALGLASALLYLQEESEQCILHRDIKSSNVMLDRNFNAKLGDFGVAMLEDPQLGHQTTKVVGTFGYIAPEYYYEGKAGKESDIYSFGVVALEIASGRRKHEDEESHKGLVEWVWELYGAGEILYAADERLDMDFNVTEMESLLIVGLWCAHPIDKQRPSARQAIEVLKFEAPLPELPNEMPILKYTTTTSPADSSRPTFTSSLGIGR</sequence>
<keyword evidence="8 15" id="KW-0547">Nucleotide-binding</keyword>
<gene>
    <name evidence="19" type="ORF">F0562_015638</name>
</gene>
<keyword evidence="9" id="KW-0418">Kinase</keyword>
<evidence type="ECO:0000256" key="14">
    <source>
        <dbReference type="ARBA" id="ARBA00023180"/>
    </source>
</evidence>
<dbReference type="InterPro" id="IPR013320">
    <property type="entry name" value="ConA-like_dom_sf"/>
</dbReference>
<evidence type="ECO:0000256" key="16">
    <source>
        <dbReference type="SAM" id="MobiDB-lite"/>
    </source>
</evidence>
<dbReference type="EMBL" id="CM018050">
    <property type="protein sequence ID" value="KAA8518164.1"/>
    <property type="molecule type" value="Genomic_DNA"/>
</dbReference>
<dbReference type="Gene3D" id="3.30.200.20">
    <property type="entry name" value="Phosphorylase Kinase, domain 1"/>
    <property type="match status" value="1"/>
</dbReference>
<dbReference type="InterPro" id="IPR050528">
    <property type="entry name" value="L-type_Lectin-RKs"/>
</dbReference>
<feature type="binding site" evidence="15">
    <location>
        <position position="380"/>
    </location>
    <ligand>
        <name>ATP</name>
        <dbReference type="ChEBI" id="CHEBI:30616"/>
    </ligand>
</feature>
<keyword evidence="7" id="KW-0732">Signal</keyword>
<accession>A0A5J4ZK31</accession>
<evidence type="ECO:0000256" key="4">
    <source>
        <dbReference type="ARBA" id="ARBA00022475"/>
    </source>
</evidence>
<dbReference type="SUPFAM" id="SSF49899">
    <property type="entry name" value="Concanavalin A-like lectins/glucanases"/>
    <property type="match status" value="1"/>
</dbReference>
<dbReference type="InterPro" id="IPR011009">
    <property type="entry name" value="Kinase-like_dom_sf"/>
</dbReference>
<dbReference type="PANTHER" id="PTHR27007">
    <property type="match status" value="1"/>
</dbReference>
<evidence type="ECO:0000256" key="17">
    <source>
        <dbReference type="SAM" id="Phobius"/>
    </source>
</evidence>
<dbReference type="GO" id="GO:0002229">
    <property type="term" value="P:defense response to oomycetes"/>
    <property type="evidence" value="ECO:0007669"/>
    <property type="project" value="UniProtKB-ARBA"/>
</dbReference>
<keyword evidence="6 17" id="KW-0812">Transmembrane</keyword>
<dbReference type="GO" id="GO:0005524">
    <property type="term" value="F:ATP binding"/>
    <property type="evidence" value="ECO:0007669"/>
    <property type="project" value="UniProtKB-UniRule"/>
</dbReference>
<dbReference type="OrthoDB" id="850614at2759"/>
<name>A0A5J4ZK31_9ASTE</name>
<dbReference type="InterPro" id="IPR008271">
    <property type="entry name" value="Ser/Thr_kinase_AS"/>
</dbReference>
<evidence type="ECO:0000256" key="6">
    <source>
        <dbReference type="ARBA" id="ARBA00022692"/>
    </source>
</evidence>
<feature type="domain" description="Protein kinase" evidence="18">
    <location>
        <begin position="351"/>
        <end position="629"/>
    </location>
</feature>
<dbReference type="GO" id="GO:0005886">
    <property type="term" value="C:plasma membrane"/>
    <property type="evidence" value="ECO:0007669"/>
    <property type="project" value="UniProtKB-SubCell"/>
</dbReference>
<keyword evidence="11 17" id="KW-1133">Transmembrane helix</keyword>
<evidence type="ECO:0000256" key="12">
    <source>
        <dbReference type="ARBA" id="ARBA00023136"/>
    </source>
</evidence>
<evidence type="ECO:0000256" key="13">
    <source>
        <dbReference type="ARBA" id="ARBA00023170"/>
    </source>
</evidence>
<evidence type="ECO:0000256" key="11">
    <source>
        <dbReference type="ARBA" id="ARBA00022989"/>
    </source>
</evidence>
<evidence type="ECO:0000256" key="10">
    <source>
        <dbReference type="ARBA" id="ARBA00022840"/>
    </source>
</evidence>
<evidence type="ECO:0000256" key="9">
    <source>
        <dbReference type="ARBA" id="ARBA00022777"/>
    </source>
</evidence>
<reference evidence="19 20" key="1">
    <citation type="submission" date="2019-09" db="EMBL/GenBank/DDBJ databases">
        <title>A chromosome-level genome assembly of the Chinese tupelo Nyssa sinensis.</title>
        <authorList>
            <person name="Yang X."/>
            <person name="Kang M."/>
            <person name="Yang Y."/>
            <person name="Xiong H."/>
            <person name="Wang M."/>
            <person name="Zhang Z."/>
            <person name="Wang Z."/>
            <person name="Wu H."/>
            <person name="Ma T."/>
            <person name="Liu J."/>
            <person name="Xi Z."/>
        </authorList>
    </citation>
    <scope>NUCLEOTIDE SEQUENCE [LARGE SCALE GENOMIC DNA]</scope>
    <source>
        <strain evidence="19">J267</strain>
        <tissue evidence="19">Leaf</tissue>
    </source>
</reference>
<evidence type="ECO:0000256" key="2">
    <source>
        <dbReference type="ARBA" id="ARBA00008536"/>
    </source>
</evidence>
<evidence type="ECO:0000259" key="18">
    <source>
        <dbReference type="PROSITE" id="PS50011"/>
    </source>
</evidence>
<dbReference type="Gene3D" id="1.10.510.10">
    <property type="entry name" value="Transferase(Phosphotransferase) domain 1"/>
    <property type="match status" value="1"/>
</dbReference>
<keyword evidence="5" id="KW-0808">Transferase</keyword>
<comment type="similarity">
    <text evidence="3">In the C-terminal section; belongs to the protein kinase superfamily. Ser/Thr protein kinase family.</text>
</comment>
<comment type="subcellular location">
    <subcellularLocation>
        <location evidence="1">Cell membrane</location>
        <topology evidence="1">Single-pass type I membrane protein</topology>
    </subcellularLocation>
</comment>
<comment type="similarity">
    <text evidence="2">In the N-terminal section; belongs to the leguminous lectin family.</text>
</comment>
<dbReference type="FunFam" id="1.10.510.10:FF:000240">
    <property type="entry name" value="Lectin-domain containing receptor kinase A4.3"/>
    <property type="match status" value="1"/>
</dbReference>
<evidence type="ECO:0000313" key="20">
    <source>
        <dbReference type="Proteomes" id="UP000325577"/>
    </source>
</evidence>
<evidence type="ECO:0000313" key="19">
    <source>
        <dbReference type="EMBL" id="KAA8518164.1"/>
    </source>
</evidence>
<dbReference type="InterPro" id="IPR000719">
    <property type="entry name" value="Prot_kinase_dom"/>
</dbReference>
<dbReference type="Proteomes" id="UP000325577">
    <property type="component" value="Linkage Group LG7"/>
</dbReference>
<dbReference type="SUPFAM" id="SSF56112">
    <property type="entry name" value="Protein kinase-like (PK-like)"/>
    <property type="match status" value="1"/>
</dbReference>
<evidence type="ECO:0000256" key="1">
    <source>
        <dbReference type="ARBA" id="ARBA00004251"/>
    </source>
</evidence>
<keyword evidence="12 17" id="KW-0472">Membrane</keyword>
<protein>
    <recommendedName>
        <fullName evidence="18">Protein kinase domain-containing protein</fullName>
    </recommendedName>
</protein>
<evidence type="ECO:0000256" key="15">
    <source>
        <dbReference type="PROSITE-ProRule" id="PRU10141"/>
    </source>
</evidence>
<dbReference type="PROSITE" id="PS00107">
    <property type="entry name" value="PROTEIN_KINASE_ATP"/>
    <property type="match status" value="1"/>
</dbReference>
<dbReference type="Pfam" id="PF00069">
    <property type="entry name" value="Pkinase"/>
    <property type="match status" value="1"/>
</dbReference>
<keyword evidence="14" id="KW-0325">Glycoprotein</keyword>
<dbReference type="PROSITE" id="PS50011">
    <property type="entry name" value="PROTEIN_KINASE_DOM"/>
    <property type="match status" value="1"/>
</dbReference>
<keyword evidence="20" id="KW-1185">Reference proteome</keyword>
<organism evidence="19 20">
    <name type="scientific">Nyssa sinensis</name>
    <dbReference type="NCBI Taxonomy" id="561372"/>
    <lineage>
        <taxon>Eukaryota</taxon>
        <taxon>Viridiplantae</taxon>
        <taxon>Streptophyta</taxon>
        <taxon>Embryophyta</taxon>
        <taxon>Tracheophyta</taxon>
        <taxon>Spermatophyta</taxon>
        <taxon>Magnoliopsida</taxon>
        <taxon>eudicotyledons</taxon>
        <taxon>Gunneridae</taxon>
        <taxon>Pentapetalae</taxon>
        <taxon>asterids</taxon>
        <taxon>Cornales</taxon>
        <taxon>Nyssaceae</taxon>
        <taxon>Nyssa</taxon>
    </lineage>
</organism>
<evidence type="ECO:0000256" key="3">
    <source>
        <dbReference type="ARBA" id="ARBA00010217"/>
    </source>
</evidence>
<evidence type="ECO:0000256" key="7">
    <source>
        <dbReference type="ARBA" id="ARBA00022729"/>
    </source>
</evidence>
<keyword evidence="4" id="KW-1003">Cell membrane</keyword>
<evidence type="ECO:0000256" key="5">
    <source>
        <dbReference type="ARBA" id="ARBA00022679"/>
    </source>
</evidence>